<dbReference type="AlphaFoldDB" id="A0AAN7UC78"/>
<reference evidence="1 2" key="1">
    <citation type="submission" date="2023-10" db="EMBL/GenBank/DDBJ databases">
        <title>Draft genome sequence of Xylaria bambusicola isolate GMP-LS, the root and basal stem rot pathogen of sugarcane in Indonesia.</title>
        <authorList>
            <person name="Selvaraj P."/>
            <person name="Muralishankar V."/>
            <person name="Muruganantham S."/>
            <person name="Sp S."/>
            <person name="Haryani S."/>
            <person name="Lau K.J.X."/>
            <person name="Naqvi N.I."/>
        </authorList>
    </citation>
    <scope>NUCLEOTIDE SEQUENCE [LARGE SCALE GENOMIC DNA]</scope>
    <source>
        <strain evidence="1">GMP-LS</strain>
    </source>
</reference>
<accession>A0AAN7UC78</accession>
<comment type="caution">
    <text evidence="1">The sequence shown here is derived from an EMBL/GenBank/DDBJ whole genome shotgun (WGS) entry which is preliminary data.</text>
</comment>
<dbReference type="CDD" id="cd00086">
    <property type="entry name" value="homeodomain"/>
    <property type="match status" value="1"/>
</dbReference>
<dbReference type="EMBL" id="JAWHQM010000002">
    <property type="protein sequence ID" value="KAK5625858.1"/>
    <property type="molecule type" value="Genomic_DNA"/>
</dbReference>
<proteinExistence type="predicted"/>
<protein>
    <submittedName>
        <fullName evidence="1">Uncharacterized protein</fullName>
    </submittedName>
</protein>
<dbReference type="InterPro" id="IPR001356">
    <property type="entry name" value="HD"/>
</dbReference>
<organism evidence="1 2">
    <name type="scientific">Xylaria bambusicola</name>
    <dbReference type="NCBI Taxonomy" id="326684"/>
    <lineage>
        <taxon>Eukaryota</taxon>
        <taxon>Fungi</taxon>
        <taxon>Dikarya</taxon>
        <taxon>Ascomycota</taxon>
        <taxon>Pezizomycotina</taxon>
        <taxon>Sordariomycetes</taxon>
        <taxon>Xylariomycetidae</taxon>
        <taxon>Xylariales</taxon>
        <taxon>Xylariaceae</taxon>
        <taxon>Xylaria</taxon>
    </lineage>
</organism>
<name>A0AAN7UC78_9PEZI</name>
<evidence type="ECO:0000313" key="2">
    <source>
        <dbReference type="Proteomes" id="UP001305414"/>
    </source>
</evidence>
<dbReference type="GO" id="GO:0003677">
    <property type="term" value="F:DNA binding"/>
    <property type="evidence" value="ECO:0007669"/>
    <property type="project" value="InterPro"/>
</dbReference>
<dbReference type="Proteomes" id="UP001305414">
    <property type="component" value="Unassembled WGS sequence"/>
</dbReference>
<gene>
    <name evidence="1" type="ORF">RRF57_001574</name>
</gene>
<evidence type="ECO:0000313" key="1">
    <source>
        <dbReference type="EMBL" id="KAK5625858.1"/>
    </source>
</evidence>
<keyword evidence="2" id="KW-1185">Reference proteome</keyword>
<sequence>MANIGVQTNPNINPNMLARQQQRQEAAMLQQAQMYMNSVPIPVMENLTPAQYQQFLTQRKQEKAMLQGVQMQVNAVTGPVPRSLVFLSKEFGDKLEEAFQENPKPSRSVKAQLAASLCVEQLGINVGSPLLAVIRCKLTSYIRIGSKFAARGRRRKST</sequence>